<accession>A0A914R452</accession>
<proteinExistence type="predicted"/>
<sequence length="43" mass="5334">EYKWNERREGSIGKINKRVNRDRYLYLIYKNTTSFLCVYSLNE</sequence>
<evidence type="ECO:0000313" key="2">
    <source>
        <dbReference type="WBParaSite" id="PEQ_0000138901-mRNA-1"/>
    </source>
</evidence>
<protein>
    <submittedName>
        <fullName evidence="2">Uncharacterized protein</fullName>
    </submittedName>
</protein>
<dbReference type="AlphaFoldDB" id="A0A914R452"/>
<reference evidence="2" key="1">
    <citation type="submission" date="2022-11" db="UniProtKB">
        <authorList>
            <consortium name="WormBaseParasite"/>
        </authorList>
    </citation>
    <scope>IDENTIFICATION</scope>
</reference>
<evidence type="ECO:0000313" key="1">
    <source>
        <dbReference type="Proteomes" id="UP000887564"/>
    </source>
</evidence>
<organism evidence="1 2">
    <name type="scientific">Parascaris equorum</name>
    <name type="common">Equine roundworm</name>
    <dbReference type="NCBI Taxonomy" id="6256"/>
    <lineage>
        <taxon>Eukaryota</taxon>
        <taxon>Metazoa</taxon>
        <taxon>Ecdysozoa</taxon>
        <taxon>Nematoda</taxon>
        <taxon>Chromadorea</taxon>
        <taxon>Rhabditida</taxon>
        <taxon>Spirurina</taxon>
        <taxon>Ascaridomorpha</taxon>
        <taxon>Ascaridoidea</taxon>
        <taxon>Ascarididae</taxon>
        <taxon>Parascaris</taxon>
    </lineage>
</organism>
<name>A0A914R452_PAREQ</name>
<keyword evidence="1" id="KW-1185">Reference proteome</keyword>
<dbReference type="Proteomes" id="UP000887564">
    <property type="component" value="Unplaced"/>
</dbReference>
<dbReference type="WBParaSite" id="PEQ_0000138901-mRNA-1">
    <property type="protein sequence ID" value="PEQ_0000138901-mRNA-1"/>
    <property type="gene ID" value="PEQ_0000138901"/>
</dbReference>